<name>A0A6A2X270_HIBSY</name>
<feature type="compositionally biased region" description="Basic and acidic residues" evidence="1">
    <location>
        <begin position="32"/>
        <end position="43"/>
    </location>
</feature>
<comment type="caution">
    <text evidence="2">The sequence shown here is derived from an EMBL/GenBank/DDBJ whole genome shotgun (WGS) entry which is preliminary data.</text>
</comment>
<accession>A0A6A2X270</accession>
<evidence type="ECO:0000313" key="2">
    <source>
        <dbReference type="EMBL" id="KAE8668943.1"/>
    </source>
</evidence>
<dbReference type="EMBL" id="VEPZ02001541">
    <property type="protein sequence ID" value="KAE8668943.1"/>
    <property type="molecule type" value="Genomic_DNA"/>
</dbReference>
<feature type="compositionally biased region" description="Polar residues" evidence="1">
    <location>
        <begin position="44"/>
        <end position="62"/>
    </location>
</feature>
<organism evidence="2 3">
    <name type="scientific">Hibiscus syriacus</name>
    <name type="common">Rose of Sharon</name>
    <dbReference type="NCBI Taxonomy" id="106335"/>
    <lineage>
        <taxon>Eukaryota</taxon>
        <taxon>Viridiplantae</taxon>
        <taxon>Streptophyta</taxon>
        <taxon>Embryophyta</taxon>
        <taxon>Tracheophyta</taxon>
        <taxon>Spermatophyta</taxon>
        <taxon>Magnoliopsida</taxon>
        <taxon>eudicotyledons</taxon>
        <taxon>Gunneridae</taxon>
        <taxon>Pentapetalae</taxon>
        <taxon>rosids</taxon>
        <taxon>malvids</taxon>
        <taxon>Malvales</taxon>
        <taxon>Malvaceae</taxon>
        <taxon>Malvoideae</taxon>
        <taxon>Hibiscus</taxon>
    </lineage>
</organism>
<gene>
    <name evidence="2" type="ORF">F3Y22_tig00112281pilonHSYRG00224</name>
</gene>
<dbReference type="Proteomes" id="UP000436088">
    <property type="component" value="Unassembled WGS sequence"/>
</dbReference>
<feature type="region of interest" description="Disordered" evidence="1">
    <location>
        <begin position="21"/>
        <end position="62"/>
    </location>
</feature>
<proteinExistence type="predicted"/>
<keyword evidence="3" id="KW-1185">Reference proteome</keyword>
<evidence type="ECO:0000256" key="1">
    <source>
        <dbReference type="SAM" id="MobiDB-lite"/>
    </source>
</evidence>
<reference evidence="2" key="1">
    <citation type="submission" date="2019-09" db="EMBL/GenBank/DDBJ databases">
        <title>Draft genome information of white flower Hibiscus syriacus.</title>
        <authorList>
            <person name="Kim Y.-M."/>
        </authorList>
    </citation>
    <scope>NUCLEOTIDE SEQUENCE [LARGE SCALE GENOMIC DNA]</scope>
    <source>
        <strain evidence="2">YM2019G1</strain>
    </source>
</reference>
<dbReference type="AlphaFoldDB" id="A0A6A2X270"/>
<protein>
    <submittedName>
        <fullName evidence="2">Gag-pol polyprotein-like protein</fullName>
    </submittedName>
</protein>
<evidence type="ECO:0000313" key="3">
    <source>
        <dbReference type="Proteomes" id="UP000436088"/>
    </source>
</evidence>
<sequence length="616" mass="67441">MSMTGIAFVDASDVEEVVDRHPIVSDPPPPHLEFHDGNSHSDQRFSSTVSSKNPSSERSASTNHIVDGSATAASHFLQSCWLCDRRLASDEQGQKGREECNCICASDRIMYLLPHQAARCALTIATAASLDARFFKPSSKLNEIYFTRTAVIVLNDSAQKYILNDSEPLSNNMSHSELIHTEPLNHSTLNHSEVRVPVGKNCFTLIIFNIPESFHYQAFWRKKLSGPNPAENKSKMDDDSQEEDPIVGVVDEDKLLTIRDSLVDWGVEKNASTKWKYGRNSFSAVAIGLGYRAKGSLRLRGVIPRSEFEPCFSPESIWEEPYSMEMVGASPLSTMGELIAVSTQREKVHDKARAVLYDSLADGGAWCSLAKKVDEDLRFEKVDCREYVVPELECSAAFEVLAHNVLEGCVAFDRNVHNKSILCIEGPKTKASDVSIGGGCAVNAHDVPNLPKEGLSKKGIVPCMDVVVHEKSGAEEDNRKSYEPARVSILELLVDVYLAARYGQGLGLLGGGWASGLVCVLVEQQGMGDGESNCMWDAGALGCWGILTWYGICHLHGQEVTALDNGSFVDSLKSATRILVGSALAPAPVADSTFRPLRTQAARSATYYNRKNGHLR</sequence>